<accession>A0A9E7GR56</accession>
<gene>
    <name evidence="2" type="ORF">MUK42_37006</name>
</gene>
<reference evidence="2" key="1">
    <citation type="submission" date="2022-05" db="EMBL/GenBank/DDBJ databases">
        <title>The Musa troglodytarum L. genome provides insights into the mechanism of non-climacteric behaviour and enrichment of carotenoids.</title>
        <authorList>
            <person name="Wang J."/>
        </authorList>
    </citation>
    <scope>NUCLEOTIDE SEQUENCE</scope>
    <source>
        <tissue evidence="2">Leaf</tissue>
    </source>
</reference>
<evidence type="ECO:0000313" key="2">
    <source>
        <dbReference type="EMBL" id="URE20096.1"/>
    </source>
</evidence>
<dbReference type="Proteomes" id="UP001055439">
    <property type="component" value="Chromosome 7"/>
</dbReference>
<dbReference type="EMBL" id="CP097509">
    <property type="protein sequence ID" value="URE20096.1"/>
    <property type="molecule type" value="Genomic_DNA"/>
</dbReference>
<sequence length="153" mass="17058">MDPIKPHPVQIGKQTGPLTPTCKEEEPPFPGKGKGLTRLTKHRCWTVEYNCWVTQGKNWGFDGLVTKDQQPIRTNCSDDKETEQPSSYGVSHTDAHLHEGCQWLGSATSNQDTHMNCGPNCRPSAMHADFILAHEQLTDLASFSSKIDPIPCW</sequence>
<feature type="region of interest" description="Disordered" evidence="1">
    <location>
        <begin position="1"/>
        <end position="34"/>
    </location>
</feature>
<proteinExistence type="predicted"/>
<dbReference type="AlphaFoldDB" id="A0A9E7GR56"/>
<protein>
    <submittedName>
        <fullName evidence="2">Uncharacterized protein</fullName>
    </submittedName>
</protein>
<evidence type="ECO:0000256" key="1">
    <source>
        <dbReference type="SAM" id="MobiDB-lite"/>
    </source>
</evidence>
<evidence type="ECO:0000313" key="3">
    <source>
        <dbReference type="Proteomes" id="UP001055439"/>
    </source>
</evidence>
<keyword evidence="3" id="KW-1185">Reference proteome</keyword>
<name>A0A9E7GR56_9LILI</name>
<organism evidence="2 3">
    <name type="scientific">Musa troglodytarum</name>
    <name type="common">fe'i banana</name>
    <dbReference type="NCBI Taxonomy" id="320322"/>
    <lineage>
        <taxon>Eukaryota</taxon>
        <taxon>Viridiplantae</taxon>
        <taxon>Streptophyta</taxon>
        <taxon>Embryophyta</taxon>
        <taxon>Tracheophyta</taxon>
        <taxon>Spermatophyta</taxon>
        <taxon>Magnoliopsida</taxon>
        <taxon>Liliopsida</taxon>
        <taxon>Zingiberales</taxon>
        <taxon>Musaceae</taxon>
        <taxon>Musa</taxon>
    </lineage>
</organism>
<feature type="region of interest" description="Disordered" evidence="1">
    <location>
        <begin position="72"/>
        <end position="91"/>
    </location>
</feature>